<evidence type="ECO:0000313" key="2">
    <source>
        <dbReference type="Proteomes" id="UP000314294"/>
    </source>
</evidence>
<proteinExistence type="predicted"/>
<dbReference type="Proteomes" id="UP000314294">
    <property type="component" value="Unassembled WGS sequence"/>
</dbReference>
<dbReference type="SUPFAM" id="SSF57501">
    <property type="entry name" value="Cystine-knot cytokines"/>
    <property type="match status" value="1"/>
</dbReference>
<keyword evidence="2" id="KW-1185">Reference proteome</keyword>
<comment type="caution">
    <text evidence="1">The sequence shown here is derived from an EMBL/GenBank/DDBJ whole genome shotgun (WGS) entry which is preliminary data.</text>
</comment>
<sequence>MSVDSTAGREPSLIHFAKCKNCTVKHMISKPIFIQVSVYHMIRNGNDPTWCQCPFNLAVGCTCVKHQHKS</sequence>
<dbReference type="OrthoDB" id="8928537at2759"/>
<gene>
    <name evidence="1" type="ORF">EYF80_009706</name>
</gene>
<dbReference type="InterPro" id="IPR029034">
    <property type="entry name" value="Cystine-knot_cytokine"/>
</dbReference>
<dbReference type="EMBL" id="SRLO01000058">
    <property type="protein sequence ID" value="TNN80055.1"/>
    <property type="molecule type" value="Genomic_DNA"/>
</dbReference>
<protein>
    <submittedName>
        <fullName evidence="1">Uncharacterized protein</fullName>
    </submittedName>
</protein>
<accession>A0A4Z2IQ68</accession>
<name>A0A4Z2IQ68_9TELE</name>
<dbReference type="AlphaFoldDB" id="A0A4Z2IQ68"/>
<dbReference type="Gene3D" id="2.10.90.10">
    <property type="entry name" value="Cystine-knot cytokines"/>
    <property type="match status" value="1"/>
</dbReference>
<reference evidence="1 2" key="1">
    <citation type="submission" date="2019-03" db="EMBL/GenBank/DDBJ databases">
        <title>First draft genome of Liparis tanakae, snailfish: a comprehensive survey of snailfish specific genes.</title>
        <authorList>
            <person name="Kim W."/>
            <person name="Song I."/>
            <person name="Jeong J.-H."/>
            <person name="Kim D."/>
            <person name="Kim S."/>
            <person name="Ryu S."/>
            <person name="Song J.Y."/>
            <person name="Lee S.K."/>
        </authorList>
    </citation>
    <scope>NUCLEOTIDE SEQUENCE [LARGE SCALE GENOMIC DNA]</scope>
    <source>
        <tissue evidence="1">Muscle</tissue>
    </source>
</reference>
<organism evidence="1 2">
    <name type="scientific">Liparis tanakae</name>
    <name type="common">Tanaka's snailfish</name>
    <dbReference type="NCBI Taxonomy" id="230148"/>
    <lineage>
        <taxon>Eukaryota</taxon>
        <taxon>Metazoa</taxon>
        <taxon>Chordata</taxon>
        <taxon>Craniata</taxon>
        <taxon>Vertebrata</taxon>
        <taxon>Euteleostomi</taxon>
        <taxon>Actinopterygii</taxon>
        <taxon>Neopterygii</taxon>
        <taxon>Teleostei</taxon>
        <taxon>Neoteleostei</taxon>
        <taxon>Acanthomorphata</taxon>
        <taxon>Eupercaria</taxon>
        <taxon>Perciformes</taxon>
        <taxon>Cottioidei</taxon>
        <taxon>Cottales</taxon>
        <taxon>Liparidae</taxon>
        <taxon>Liparis</taxon>
    </lineage>
</organism>
<evidence type="ECO:0000313" key="1">
    <source>
        <dbReference type="EMBL" id="TNN80055.1"/>
    </source>
</evidence>